<dbReference type="SMART" id="SM00430">
    <property type="entry name" value="HOLI"/>
    <property type="match status" value="1"/>
</dbReference>
<evidence type="ECO:0000256" key="7">
    <source>
        <dbReference type="ARBA" id="ARBA00023125"/>
    </source>
</evidence>
<dbReference type="InterPro" id="IPR049636">
    <property type="entry name" value="HNF4-like_DBD"/>
</dbReference>
<dbReference type="CDD" id="cd06960">
    <property type="entry name" value="NR_DBD_HNF4A"/>
    <property type="match status" value="1"/>
</dbReference>
<accession>A0AAE8ZY67</accession>
<dbReference type="InterPro" id="IPR013088">
    <property type="entry name" value="Znf_NHR/GATA"/>
</dbReference>
<dbReference type="Pfam" id="PF00104">
    <property type="entry name" value="Hormone_recep"/>
    <property type="match status" value="1"/>
</dbReference>
<feature type="domain" description="Nuclear receptor" evidence="13">
    <location>
        <begin position="25"/>
        <end position="100"/>
    </location>
</feature>
<evidence type="ECO:0000313" key="15">
    <source>
        <dbReference type="EMBL" id="ULT87195.1"/>
    </source>
</evidence>
<evidence type="ECO:0000256" key="1">
    <source>
        <dbReference type="ARBA" id="ARBA00004123"/>
    </source>
</evidence>
<dbReference type="AlphaFoldDB" id="A0AAE8ZY67"/>
<dbReference type="SMART" id="SM00399">
    <property type="entry name" value="ZnF_C4"/>
    <property type="match status" value="1"/>
</dbReference>
<evidence type="ECO:0000256" key="12">
    <source>
        <dbReference type="SAM" id="MobiDB-lite"/>
    </source>
</evidence>
<dbReference type="FunFam" id="1.10.565.10:FF:000066">
    <property type="entry name" value="Nuclear Hormone Receptor family"/>
    <property type="match status" value="1"/>
</dbReference>
<evidence type="ECO:0000256" key="10">
    <source>
        <dbReference type="ARBA" id="ARBA00023242"/>
    </source>
</evidence>
<feature type="region of interest" description="Disordered" evidence="12">
    <location>
        <begin position="101"/>
        <end position="163"/>
    </location>
</feature>
<dbReference type="SUPFAM" id="SSF48508">
    <property type="entry name" value="Nuclear receptor ligand-binding domain"/>
    <property type="match status" value="1"/>
</dbReference>
<dbReference type="Gene3D" id="3.30.50.10">
    <property type="entry name" value="Erythroid Transcription Factor GATA-1, subunit A"/>
    <property type="match status" value="1"/>
</dbReference>
<feature type="compositionally biased region" description="Low complexity" evidence="12">
    <location>
        <begin position="151"/>
        <end position="163"/>
    </location>
</feature>
<keyword evidence="7 11" id="KW-0238">DNA-binding</keyword>
<evidence type="ECO:0000256" key="3">
    <source>
        <dbReference type="ARBA" id="ARBA00022723"/>
    </source>
</evidence>
<dbReference type="GO" id="GO:0000978">
    <property type="term" value="F:RNA polymerase II cis-regulatory region sequence-specific DNA binding"/>
    <property type="evidence" value="ECO:0007669"/>
    <property type="project" value="InterPro"/>
</dbReference>
<evidence type="ECO:0000256" key="8">
    <source>
        <dbReference type="ARBA" id="ARBA00023163"/>
    </source>
</evidence>
<evidence type="ECO:0000313" key="16">
    <source>
        <dbReference type="Proteomes" id="UP000827892"/>
    </source>
</evidence>
<dbReference type="SUPFAM" id="SSF57716">
    <property type="entry name" value="Glucocorticoid receptor-like (DNA-binding domain)"/>
    <property type="match status" value="1"/>
</dbReference>
<evidence type="ECO:0000259" key="14">
    <source>
        <dbReference type="PROSITE" id="PS51843"/>
    </source>
</evidence>
<dbReference type="PRINTS" id="PR00398">
    <property type="entry name" value="STRDHORMONER"/>
</dbReference>
<reference evidence="15 16" key="1">
    <citation type="submission" date="2022-02" db="EMBL/GenBank/DDBJ databases">
        <title>Chromosome-level reference genomes for two strains of Caenorhabditis briggsae: an improved platform for comparative genomics.</title>
        <authorList>
            <person name="Stevens L."/>
            <person name="Andersen E.C."/>
        </authorList>
    </citation>
    <scope>NUCLEOTIDE SEQUENCE [LARGE SCALE GENOMIC DNA]</scope>
    <source>
        <strain evidence="15">QX1410_ONT</strain>
        <tissue evidence="15">Whole-organism</tissue>
    </source>
</reference>
<dbReference type="PROSITE" id="PS00031">
    <property type="entry name" value="NUCLEAR_REC_DBD_1"/>
    <property type="match status" value="1"/>
</dbReference>
<dbReference type="GO" id="GO:0005634">
    <property type="term" value="C:nucleus"/>
    <property type="evidence" value="ECO:0007669"/>
    <property type="project" value="UniProtKB-SubCell"/>
</dbReference>
<gene>
    <name evidence="15" type="ORF">L3Y34_006761</name>
</gene>
<dbReference type="Pfam" id="PF00105">
    <property type="entry name" value="zf-C4"/>
    <property type="match status" value="1"/>
</dbReference>
<dbReference type="InterPro" id="IPR000536">
    <property type="entry name" value="Nucl_hrmn_rcpt_lig-bd"/>
</dbReference>
<dbReference type="GO" id="GO:0008270">
    <property type="term" value="F:zinc ion binding"/>
    <property type="evidence" value="ECO:0007669"/>
    <property type="project" value="UniProtKB-KW"/>
</dbReference>
<dbReference type="PRINTS" id="PR00047">
    <property type="entry name" value="STROIDFINGER"/>
</dbReference>
<keyword evidence="8 11" id="KW-0804">Transcription</keyword>
<dbReference type="Proteomes" id="UP000827892">
    <property type="component" value="Chromosome V"/>
</dbReference>
<comment type="subcellular location">
    <subcellularLocation>
        <location evidence="1 11">Nucleus</location>
    </subcellularLocation>
</comment>
<evidence type="ECO:0000256" key="11">
    <source>
        <dbReference type="RuleBase" id="RU004334"/>
    </source>
</evidence>
<feature type="compositionally biased region" description="Pro residues" evidence="12">
    <location>
        <begin position="135"/>
        <end position="150"/>
    </location>
</feature>
<proteinExistence type="inferred from homology"/>
<keyword evidence="4 11" id="KW-0863">Zinc-finger</keyword>
<dbReference type="InterPro" id="IPR035500">
    <property type="entry name" value="NHR-like_dom_sf"/>
</dbReference>
<dbReference type="EMBL" id="CP090895">
    <property type="protein sequence ID" value="ULT87195.1"/>
    <property type="molecule type" value="Genomic_DNA"/>
</dbReference>
<sequence length="447" mass="50913">MAKLSASRSRLPMIPQSSPPSSSRDHVCLVCQDFAAGYHYGVPSCVGCKTFFRRTIMKKQKYICQYEGNCPVDKTIRCACRYCRFEKCLNVGMDRNALQQSRDPIGYTKRTKRPKKEMKNVEGSSDESSGSTSLSPPPISPTLSPTPSPTLSPTLSPTPSYTPLVIPKSSRRCILQVLEDREKCANDLRLSDFLPIRSLYEALCSRSLLSDPTFMAQWGQPSERHQMYEMRFVTQQDYHYWHERDWFVLTEYAKTFDVFEALDYQDKAELVRHAAITVPVLVQVWNSPDYGPDTIVFPDGTYFDKTPEPTRPAGLNRKKYQMLDLVLKPFRDLQLDATEFAAFKAVTFLNPDAEITLPARKLINNERVRITKQLYAYMATKDDVDTAIERFARLVLMGTSMSKMACESKEAVWIADFFENIGFSTFARQLFFGDDVTTTSASGMIQL</sequence>
<keyword evidence="5 11" id="KW-0862">Zinc</keyword>
<dbReference type="InterPro" id="IPR050274">
    <property type="entry name" value="Nuclear_hormone_rcpt_NR2"/>
</dbReference>
<organism evidence="15 16">
    <name type="scientific">Caenorhabditis briggsae</name>
    <dbReference type="NCBI Taxonomy" id="6238"/>
    <lineage>
        <taxon>Eukaryota</taxon>
        <taxon>Metazoa</taxon>
        <taxon>Ecdysozoa</taxon>
        <taxon>Nematoda</taxon>
        <taxon>Chromadorea</taxon>
        <taxon>Rhabditida</taxon>
        <taxon>Rhabditina</taxon>
        <taxon>Rhabditomorpha</taxon>
        <taxon>Rhabditoidea</taxon>
        <taxon>Rhabditidae</taxon>
        <taxon>Peloderinae</taxon>
        <taxon>Caenorhabditis</taxon>
    </lineage>
</organism>
<evidence type="ECO:0000259" key="13">
    <source>
        <dbReference type="PROSITE" id="PS51030"/>
    </source>
</evidence>
<dbReference type="PANTHER" id="PTHR24083">
    <property type="entry name" value="NUCLEAR HORMONE RECEPTOR"/>
    <property type="match status" value="1"/>
</dbReference>
<feature type="domain" description="NR LBD" evidence="14">
    <location>
        <begin position="195"/>
        <end position="434"/>
    </location>
</feature>
<evidence type="ECO:0000256" key="4">
    <source>
        <dbReference type="ARBA" id="ARBA00022771"/>
    </source>
</evidence>
<dbReference type="InterPro" id="IPR001723">
    <property type="entry name" value="Nuclear_hrmn_rcpt"/>
</dbReference>
<name>A0AAE8ZY67_CAEBR</name>
<dbReference type="PROSITE" id="PS51843">
    <property type="entry name" value="NR_LBD"/>
    <property type="match status" value="1"/>
</dbReference>
<dbReference type="Gene3D" id="1.10.565.10">
    <property type="entry name" value="Retinoid X Receptor"/>
    <property type="match status" value="1"/>
</dbReference>
<keyword evidence="3 11" id="KW-0479">Metal-binding</keyword>
<evidence type="ECO:0000256" key="6">
    <source>
        <dbReference type="ARBA" id="ARBA00023015"/>
    </source>
</evidence>
<dbReference type="FunFam" id="3.30.50.10:FF:000030">
    <property type="entry name" value="Nuclear Hormone Receptor family"/>
    <property type="match status" value="1"/>
</dbReference>
<keyword evidence="10 11" id="KW-0539">Nucleus</keyword>
<dbReference type="GO" id="GO:0003700">
    <property type="term" value="F:DNA-binding transcription factor activity"/>
    <property type="evidence" value="ECO:0007669"/>
    <property type="project" value="InterPro"/>
</dbReference>
<feature type="region of interest" description="Disordered" evidence="12">
    <location>
        <begin position="1"/>
        <end position="24"/>
    </location>
</feature>
<evidence type="ECO:0000256" key="2">
    <source>
        <dbReference type="ARBA" id="ARBA00005993"/>
    </source>
</evidence>
<protein>
    <submittedName>
        <fullName evidence="15">Uncharacterized protein</fullName>
    </submittedName>
</protein>
<dbReference type="PROSITE" id="PS51030">
    <property type="entry name" value="NUCLEAR_REC_DBD_2"/>
    <property type="match status" value="1"/>
</dbReference>
<evidence type="ECO:0000256" key="9">
    <source>
        <dbReference type="ARBA" id="ARBA00023170"/>
    </source>
</evidence>
<keyword evidence="6 11" id="KW-0805">Transcription regulation</keyword>
<comment type="similarity">
    <text evidence="2 11">Belongs to the nuclear hormone receptor family.</text>
</comment>
<dbReference type="InterPro" id="IPR001628">
    <property type="entry name" value="Znf_hrmn_rcpt"/>
</dbReference>
<evidence type="ECO:0000256" key="5">
    <source>
        <dbReference type="ARBA" id="ARBA00022833"/>
    </source>
</evidence>
<keyword evidence="9 11" id="KW-0675">Receptor</keyword>